<comment type="caution">
    <text evidence="1">The sequence shown here is derived from an EMBL/GenBank/DDBJ whole genome shotgun (WGS) entry which is preliminary data.</text>
</comment>
<dbReference type="Proteomes" id="UP001183202">
    <property type="component" value="Unassembled WGS sequence"/>
</dbReference>
<dbReference type="InterPro" id="IPR046828">
    <property type="entry name" value="RepSA"/>
</dbReference>
<name>A0ABU2NDR0_9PSEU</name>
<protein>
    <submittedName>
        <fullName evidence="1">Replication initiation protein</fullName>
    </submittedName>
</protein>
<accession>A0ABU2NDR0</accession>
<dbReference type="EMBL" id="JAVREJ010000014">
    <property type="protein sequence ID" value="MDT0351717.1"/>
    <property type="molecule type" value="Genomic_DNA"/>
</dbReference>
<dbReference type="Pfam" id="PF20199">
    <property type="entry name" value="RepSA"/>
    <property type="match status" value="1"/>
</dbReference>
<dbReference type="RefSeq" id="WP_311558144.1">
    <property type="nucleotide sequence ID" value="NZ_JAVREJ010000014.1"/>
</dbReference>
<sequence length="471" mass="51402">MTHSLRRPAAVDLPVVDQLGARLRAPDYQQWRAQVQATGGCAAPIHLTGSTQILDRDGAVLVERAGTVLAPCGNRRAALCPACSDRYAADAYHLLRAGLAGDESKGVPDTVTEHPRAFLTLTAPSFGHVHTRTVTRRGHVVPCRCGERHHPADPRIATPVDPDSYDYDGAVLWQAHAGALWARFTTTVRRALAAALGIGAREFGQHARLSYAKVAEYQRRGLVHFHAVIRLDGTGGPADPPPSGLTHEVMRTAITSAARAAQLITTRQNAAPLVLGWGAQLDLRPVTPTAARHLEDETGQITDAALAGYIAKYATKSTGAVDGGEGADRPIRDGEHIAHLDVSPHHRRMINTAWQLGGLVEYADLNLRRWAHMLGFRGHFMTKSRSYSVTFTAIRSERRTWRLRTDLDQLARETDDPGHALADLDTITVINDWRVVHIGHHDHAERELALAIAARQCTQGRTTRITRRAAA</sequence>
<reference evidence="2" key="1">
    <citation type="submission" date="2023-07" db="EMBL/GenBank/DDBJ databases">
        <title>30 novel species of actinomycetes from the DSMZ collection.</title>
        <authorList>
            <person name="Nouioui I."/>
        </authorList>
    </citation>
    <scope>NUCLEOTIDE SEQUENCE [LARGE SCALE GENOMIC DNA]</scope>
    <source>
        <strain evidence="2">DSM 45834</strain>
    </source>
</reference>
<keyword evidence="2" id="KW-1185">Reference proteome</keyword>
<evidence type="ECO:0000313" key="2">
    <source>
        <dbReference type="Proteomes" id="UP001183202"/>
    </source>
</evidence>
<proteinExistence type="predicted"/>
<evidence type="ECO:0000313" key="1">
    <source>
        <dbReference type="EMBL" id="MDT0351717.1"/>
    </source>
</evidence>
<organism evidence="1 2">
    <name type="scientific">Pseudonocardia charpentierae</name>
    <dbReference type="NCBI Taxonomy" id="3075545"/>
    <lineage>
        <taxon>Bacteria</taxon>
        <taxon>Bacillati</taxon>
        <taxon>Actinomycetota</taxon>
        <taxon>Actinomycetes</taxon>
        <taxon>Pseudonocardiales</taxon>
        <taxon>Pseudonocardiaceae</taxon>
        <taxon>Pseudonocardia</taxon>
    </lineage>
</organism>
<gene>
    <name evidence="1" type="ORF">RM445_19520</name>
</gene>